<dbReference type="AlphaFoldDB" id="A0A9N7NI94"/>
<dbReference type="InterPro" id="IPR002902">
    <property type="entry name" value="GNK2"/>
</dbReference>
<name>A0A9N7NI94_STRHE</name>
<dbReference type="PROSITE" id="PS51473">
    <property type="entry name" value="GNK2"/>
    <property type="match status" value="1"/>
</dbReference>
<dbReference type="EMBL" id="CACSLK010028457">
    <property type="protein sequence ID" value="CAA0835203.1"/>
    <property type="molecule type" value="Genomic_DNA"/>
</dbReference>
<keyword evidence="3" id="KW-0732">Signal</keyword>
<comment type="similarity">
    <text evidence="5">Belongs to the cysteine-rich repeat secretory protein family.</text>
</comment>
<dbReference type="InterPro" id="IPR038408">
    <property type="entry name" value="GNK2_sf"/>
</dbReference>
<keyword evidence="4" id="KW-0677">Repeat</keyword>
<dbReference type="Proteomes" id="UP001153555">
    <property type="component" value="Unassembled WGS sequence"/>
</dbReference>
<organism evidence="7 8">
    <name type="scientific">Striga hermonthica</name>
    <name type="common">Purple witchweed</name>
    <name type="synonym">Buchnera hermonthica</name>
    <dbReference type="NCBI Taxonomy" id="68872"/>
    <lineage>
        <taxon>Eukaryota</taxon>
        <taxon>Viridiplantae</taxon>
        <taxon>Streptophyta</taxon>
        <taxon>Embryophyta</taxon>
        <taxon>Tracheophyta</taxon>
        <taxon>Spermatophyta</taxon>
        <taxon>Magnoliopsida</taxon>
        <taxon>eudicotyledons</taxon>
        <taxon>Gunneridae</taxon>
        <taxon>Pentapetalae</taxon>
        <taxon>asterids</taxon>
        <taxon>lamiids</taxon>
        <taxon>Lamiales</taxon>
        <taxon>Orobanchaceae</taxon>
        <taxon>Buchnereae</taxon>
        <taxon>Striga</taxon>
    </lineage>
</organism>
<evidence type="ECO:0000259" key="6">
    <source>
        <dbReference type="PROSITE" id="PS51473"/>
    </source>
</evidence>
<evidence type="ECO:0000256" key="3">
    <source>
        <dbReference type="ARBA" id="ARBA00022729"/>
    </source>
</evidence>
<evidence type="ECO:0000256" key="2">
    <source>
        <dbReference type="ARBA" id="ARBA00022525"/>
    </source>
</evidence>
<evidence type="ECO:0000256" key="4">
    <source>
        <dbReference type="ARBA" id="ARBA00022737"/>
    </source>
</evidence>
<comment type="subcellular location">
    <subcellularLocation>
        <location evidence="1">Secreted</location>
    </subcellularLocation>
</comment>
<accession>A0A9N7NI94</accession>
<keyword evidence="8" id="KW-1185">Reference proteome</keyword>
<dbReference type="InterPro" id="IPR050581">
    <property type="entry name" value="CRR_secretory_protein"/>
</dbReference>
<protein>
    <submittedName>
        <fullName evidence="7">Cysteine-rich repeat secretory protein 38</fullName>
    </submittedName>
</protein>
<feature type="domain" description="Gnk2-homologous" evidence="6">
    <location>
        <begin position="1"/>
        <end position="86"/>
    </location>
</feature>
<gene>
    <name evidence="7" type="ORF">SHERM_02865</name>
</gene>
<dbReference type="CDD" id="cd23509">
    <property type="entry name" value="Gnk2-like"/>
    <property type="match status" value="1"/>
</dbReference>
<sequence length="247" mass="27472">MSTTSSSSSSLSSSSICPQGQIGHTWVQLPHTNTCTGIALCRRDISGKECTNCLYKARDELTKNCKTRVAIVWHDHCYLKYADYYFLGAAYTYNYYYTLNKNNVNVDPIGFYATVMQLISKLNRQANQTDMLFAKGKVPWKESSVTIHGMVLAAGIFLNSNAHVNVCLTCYRILRGTWSTTTQLLVQSVERFSPGVAFGSGVVWRTLGLCGGTLMEQDLADKLNKFRLSEKEESGVDLVDEDVARGL</sequence>
<reference evidence="7" key="1">
    <citation type="submission" date="2019-12" db="EMBL/GenBank/DDBJ databases">
        <authorList>
            <person name="Scholes J."/>
        </authorList>
    </citation>
    <scope>NUCLEOTIDE SEQUENCE</scope>
</reference>
<dbReference type="PANTHER" id="PTHR32411:SF43">
    <property type="entry name" value="CYSTEINE-RICH REPEAT SECRETORY PROTEIN 38"/>
    <property type="match status" value="1"/>
</dbReference>
<evidence type="ECO:0000256" key="1">
    <source>
        <dbReference type="ARBA" id="ARBA00004613"/>
    </source>
</evidence>
<dbReference type="GO" id="GO:0005576">
    <property type="term" value="C:extracellular region"/>
    <property type="evidence" value="ECO:0007669"/>
    <property type="project" value="UniProtKB-SubCell"/>
</dbReference>
<evidence type="ECO:0000256" key="5">
    <source>
        <dbReference type="ARBA" id="ARBA00038515"/>
    </source>
</evidence>
<proteinExistence type="inferred from homology"/>
<keyword evidence="2" id="KW-0964">Secreted</keyword>
<evidence type="ECO:0000313" key="8">
    <source>
        <dbReference type="Proteomes" id="UP001153555"/>
    </source>
</evidence>
<dbReference type="Pfam" id="PF01657">
    <property type="entry name" value="Stress-antifung"/>
    <property type="match status" value="1"/>
</dbReference>
<dbReference type="Gene3D" id="3.30.430.20">
    <property type="entry name" value="Gnk2 domain, C-X8-C-X2-C motif"/>
    <property type="match status" value="1"/>
</dbReference>
<dbReference type="PANTHER" id="PTHR32411">
    <property type="entry name" value="CYSTEINE-RICH REPEAT SECRETORY PROTEIN 38-RELATED"/>
    <property type="match status" value="1"/>
</dbReference>
<dbReference type="OrthoDB" id="4062651at2759"/>
<evidence type="ECO:0000313" key="7">
    <source>
        <dbReference type="EMBL" id="CAA0835203.1"/>
    </source>
</evidence>
<comment type="caution">
    <text evidence="7">The sequence shown here is derived from an EMBL/GenBank/DDBJ whole genome shotgun (WGS) entry which is preliminary data.</text>
</comment>